<dbReference type="RefSeq" id="WP_077276624.1">
    <property type="nucleotide sequence ID" value="NZ_CP019609.1"/>
</dbReference>
<dbReference type="KEGG" id="vpi:BW732_10230"/>
<proteinExistence type="predicted"/>
<sequence length="364" mass="43998">MKRKEKKHKEKEYGVIDFRPMTVKERWEVYAKLTKPQREVLDCHRKFLIRSEFIQNSYLQASDWEFIDLTIDENYPEKHAKELYCQCGRRLKYQYSIRSKKSRQVILLGSQHFRDHLNLPHHVANEIVKKINNVDVALDEILWLKRQGQEFPTDKWETYQQLLFLNQYSKVICSVNTPFTQRLLAFKEADLPIYEVDYQHLMAEINRLQQEPNPERRRYITDENFERFKQTLPLELERDILFSQTSIWAKQIQQRMKNYNDTPKMPESYFKELHHLFNEIDSNLEKKIMLFANRGVGKWIQLSVYEHMLKIYQQYGYGVDFLAFIHPFMREGLAPYIKNHQATDGKANQVIIKKIILQVTNYHR</sequence>
<evidence type="ECO:0000313" key="2">
    <source>
        <dbReference type="Proteomes" id="UP000188246"/>
    </source>
</evidence>
<keyword evidence="2" id="KW-1185">Reference proteome</keyword>
<protein>
    <submittedName>
        <fullName evidence="1">Uncharacterized protein</fullName>
    </submittedName>
</protein>
<dbReference type="STRING" id="633807.BW732_10230"/>
<dbReference type="Proteomes" id="UP000188246">
    <property type="component" value="Chromosome"/>
</dbReference>
<gene>
    <name evidence="1" type="ORF">BW732_10230</name>
</gene>
<reference evidence="1 2" key="1">
    <citation type="journal article" date="2010" name="Int. J. Syst. Evol. Microbiol.">
        <title>Vagococcus penaei sp. nov., isolated from spoilage microbiota of cooked shrimp (Penaeus vannamei).</title>
        <authorList>
            <person name="Jaffres E."/>
            <person name="Prevost H."/>
            <person name="Rossero A."/>
            <person name="Joffraud J.J."/>
            <person name="Dousset X."/>
        </authorList>
    </citation>
    <scope>NUCLEOTIDE SEQUENCE [LARGE SCALE GENOMIC DNA]</scope>
    <source>
        <strain evidence="1 2">CD276</strain>
    </source>
</reference>
<organism evidence="1 2">
    <name type="scientific">Vagococcus penaei</name>
    <dbReference type="NCBI Taxonomy" id="633807"/>
    <lineage>
        <taxon>Bacteria</taxon>
        <taxon>Bacillati</taxon>
        <taxon>Bacillota</taxon>
        <taxon>Bacilli</taxon>
        <taxon>Lactobacillales</taxon>
        <taxon>Enterococcaceae</taxon>
        <taxon>Vagococcus</taxon>
    </lineage>
</organism>
<name>A0A1Q2D8G3_9ENTE</name>
<dbReference type="AlphaFoldDB" id="A0A1Q2D8G3"/>
<dbReference type="EMBL" id="CP019609">
    <property type="protein sequence ID" value="AQP54543.1"/>
    <property type="molecule type" value="Genomic_DNA"/>
</dbReference>
<accession>A0A1Q2D8G3</accession>
<evidence type="ECO:0000313" key="1">
    <source>
        <dbReference type="EMBL" id="AQP54543.1"/>
    </source>
</evidence>